<gene>
    <name evidence="2" type="ORF">BWY41_01583</name>
</gene>
<feature type="transmembrane region" description="Helical" evidence="1">
    <location>
        <begin position="105"/>
        <end position="126"/>
    </location>
</feature>
<dbReference type="EMBL" id="MWBQ01000138">
    <property type="protein sequence ID" value="OQA55830.1"/>
    <property type="molecule type" value="Genomic_DNA"/>
</dbReference>
<feature type="transmembrane region" description="Helical" evidence="1">
    <location>
        <begin position="41"/>
        <end position="61"/>
    </location>
</feature>
<keyword evidence="1" id="KW-1133">Transmembrane helix</keyword>
<feature type="transmembrane region" description="Helical" evidence="1">
    <location>
        <begin position="138"/>
        <end position="158"/>
    </location>
</feature>
<feature type="transmembrane region" description="Helical" evidence="1">
    <location>
        <begin position="14"/>
        <end position="34"/>
    </location>
</feature>
<accession>A0A1V5SMQ4</accession>
<evidence type="ECO:0000256" key="1">
    <source>
        <dbReference type="SAM" id="Phobius"/>
    </source>
</evidence>
<sequence length="216" mass="24967">MFLDIWLKGLNLQLGWYIFFFSLLFLGILIGFFFQKLNKLFYVISTFLFFLIGGRLLLLSTNPIRWARNAVDHLFFNPKSIIFWLAIVLSLVISFMVISSKKGEFIGRFFAGFVVTINVFYLLIWLSDWVEIIRFLRYFSFIGILLISIIMGILCINWKGLLRALSSLLGSSLLIIAFCEVLKRLGESDTFFGQSPFVLFIFLVGAVLMDAVQFRT</sequence>
<protein>
    <submittedName>
        <fullName evidence="2">Uncharacterized protein</fullName>
    </submittedName>
</protein>
<feature type="transmembrane region" description="Helical" evidence="1">
    <location>
        <begin position="81"/>
        <end position="98"/>
    </location>
</feature>
<keyword evidence="1" id="KW-0812">Transmembrane</keyword>
<keyword evidence="1" id="KW-0472">Membrane</keyword>
<name>A0A1V5SMQ4_9BACT</name>
<evidence type="ECO:0000313" key="2">
    <source>
        <dbReference type="EMBL" id="OQA55830.1"/>
    </source>
</evidence>
<organism evidence="2">
    <name type="scientific">Candidatus Atribacter allofermentans</name>
    <dbReference type="NCBI Taxonomy" id="1852833"/>
    <lineage>
        <taxon>Bacteria</taxon>
        <taxon>Pseudomonadati</taxon>
        <taxon>Atribacterota</taxon>
        <taxon>Atribacteria</taxon>
        <taxon>Atribacterales</taxon>
        <taxon>Atribacteraceae</taxon>
        <taxon>Atribacter</taxon>
    </lineage>
</organism>
<comment type="caution">
    <text evidence="2">The sequence shown here is derived from an EMBL/GenBank/DDBJ whole genome shotgun (WGS) entry which is preliminary data.</text>
</comment>
<dbReference type="AlphaFoldDB" id="A0A1V5SMQ4"/>
<feature type="transmembrane region" description="Helical" evidence="1">
    <location>
        <begin position="191"/>
        <end position="212"/>
    </location>
</feature>
<reference evidence="2" key="1">
    <citation type="submission" date="2017-02" db="EMBL/GenBank/DDBJ databases">
        <title>Delving into the versatile metabolic prowess of the omnipresent phylum Bacteroidetes.</title>
        <authorList>
            <person name="Nobu M.K."/>
            <person name="Mei R."/>
            <person name="Narihiro T."/>
            <person name="Kuroda K."/>
            <person name="Liu W.-T."/>
        </authorList>
    </citation>
    <scope>NUCLEOTIDE SEQUENCE</scope>
    <source>
        <strain evidence="2">ADurb.Bin276</strain>
    </source>
</reference>
<dbReference type="Proteomes" id="UP000485569">
    <property type="component" value="Unassembled WGS sequence"/>
</dbReference>
<feature type="transmembrane region" description="Helical" evidence="1">
    <location>
        <begin position="165"/>
        <end position="185"/>
    </location>
</feature>
<proteinExistence type="predicted"/>